<dbReference type="AlphaFoldDB" id="A0A2R5GMG2"/>
<dbReference type="PANTHER" id="PTHR13375">
    <property type="entry name" value="FMS INTERACTING PROTEIN"/>
    <property type="match status" value="1"/>
</dbReference>
<comment type="similarity">
    <text evidence="2">Belongs to the THOC5 family.</text>
</comment>
<feature type="compositionally biased region" description="Basic and acidic residues" evidence="4">
    <location>
        <begin position="321"/>
        <end position="330"/>
    </location>
</feature>
<evidence type="ECO:0000313" key="6">
    <source>
        <dbReference type="Proteomes" id="UP000241890"/>
    </source>
</evidence>
<feature type="compositionally biased region" description="Acidic residues" evidence="4">
    <location>
        <begin position="301"/>
        <end position="320"/>
    </location>
</feature>
<dbReference type="Proteomes" id="UP000241890">
    <property type="component" value="Unassembled WGS sequence"/>
</dbReference>
<comment type="subcellular location">
    <subcellularLocation>
        <location evidence="1">Nucleus</location>
    </subcellularLocation>
</comment>
<sequence length="747" mass="81946">MAGPGASSGEAGARETLVSATGRLGALGERLRHLAREAAAAKKHPPAGDDEQGPATGAAQKKAYAEGCVAIMELKRRSREAFCAAAGLLEQLDAAKKSAEDRQLSLQNLLYEKAYLRREIERCRKFELTENAKIDLVSRADFEASASESLLKDIRSLPEGSQEQAHKVSLCRLSHELQLRRDLQNRLRTLRESVQSVKETTSDRLAFLDELPRKMQDIVKATKPVQEHFGDRVIDRLARHELCRELPEPLYMIYCQLEAYGDSFGGVGVSVAKDQAAVARLAAAHISDSQHGKAEKGSQDEKDDDDDEEDDDDDDEEEEATAEKTKGNFKEKKKKKGSRGSANVTSGGAATGDKEVGDPMVVDDVAGSGPAAKKRRLSGKADDAADGVKKLQPVDGRPLVDSGYSVLAKLESPNRQIDVSLVFKFYPALKVVTVEAENRPGLLANIYPNDTGQFLPRASLDTTAAQGARKEFPEDLPDRPYKWLQWLAGSYNLPPEGPGAEAQPSMGSIVQSILERVGAQEALSEQLHALKKCPHPVPVHPSAEGLFPSKATTRLVKWEEMTEAEADDRITSTQVARASGAPIFHRRREAATSSAWTKFGRRCFHGVMETTDKNRVEAVVQVFVDYPQRAPHFTLLPTSNSTLRIIQTEVNDHADELRAADQLRLLSHQLRRLQMCLDVMTSSSRAVGQFAGVMDGMDEITGDEPSASSSERGSSSATASKMDRKLRGRDRRLAFVYDPPSRSFTHR</sequence>
<accession>A0A2R5GMG2</accession>
<keyword evidence="3" id="KW-0539">Nucleus</keyword>
<dbReference type="GO" id="GO:0000445">
    <property type="term" value="C:THO complex part of transcription export complex"/>
    <property type="evidence" value="ECO:0007669"/>
    <property type="project" value="TreeGrafter"/>
</dbReference>
<evidence type="ECO:0000256" key="3">
    <source>
        <dbReference type="ARBA" id="ARBA00023242"/>
    </source>
</evidence>
<comment type="caution">
    <text evidence="5">The sequence shown here is derived from an EMBL/GenBank/DDBJ whole genome shotgun (WGS) entry which is preliminary data.</text>
</comment>
<dbReference type="OrthoDB" id="20582at2759"/>
<organism evidence="5 6">
    <name type="scientific">Hondaea fermentalgiana</name>
    <dbReference type="NCBI Taxonomy" id="2315210"/>
    <lineage>
        <taxon>Eukaryota</taxon>
        <taxon>Sar</taxon>
        <taxon>Stramenopiles</taxon>
        <taxon>Bigyra</taxon>
        <taxon>Labyrinthulomycetes</taxon>
        <taxon>Thraustochytrida</taxon>
        <taxon>Thraustochytriidae</taxon>
        <taxon>Hondaea</taxon>
    </lineage>
</organism>
<feature type="region of interest" description="Disordered" evidence="4">
    <location>
        <begin position="284"/>
        <end position="387"/>
    </location>
</feature>
<dbReference type="GO" id="GO:0006406">
    <property type="term" value="P:mRNA export from nucleus"/>
    <property type="evidence" value="ECO:0007669"/>
    <property type="project" value="TreeGrafter"/>
</dbReference>
<dbReference type="GO" id="GO:0003729">
    <property type="term" value="F:mRNA binding"/>
    <property type="evidence" value="ECO:0007669"/>
    <property type="project" value="TreeGrafter"/>
</dbReference>
<feature type="region of interest" description="Disordered" evidence="4">
    <location>
        <begin position="696"/>
        <end position="747"/>
    </location>
</feature>
<gene>
    <name evidence="5" type="ORF">FCC1311_052762</name>
</gene>
<evidence type="ECO:0000256" key="1">
    <source>
        <dbReference type="ARBA" id="ARBA00004123"/>
    </source>
</evidence>
<dbReference type="InParanoid" id="A0A2R5GMG2"/>
<proteinExistence type="inferred from homology"/>
<protein>
    <submittedName>
        <fullName evidence="5">THO complex subunit 5-like</fullName>
    </submittedName>
</protein>
<evidence type="ECO:0000313" key="5">
    <source>
        <dbReference type="EMBL" id="GBG29054.1"/>
    </source>
</evidence>
<keyword evidence="6" id="KW-1185">Reference proteome</keyword>
<feature type="compositionally biased region" description="Basic and acidic residues" evidence="4">
    <location>
        <begin position="288"/>
        <end position="300"/>
    </location>
</feature>
<dbReference type="EMBL" id="BEYU01000052">
    <property type="protein sequence ID" value="GBG29054.1"/>
    <property type="molecule type" value="Genomic_DNA"/>
</dbReference>
<feature type="compositionally biased region" description="Low complexity" evidence="4">
    <location>
        <begin position="706"/>
        <end position="720"/>
    </location>
</feature>
<evidence type="ECO:0000256" key="2">
    <source>
        <dbReference type="ARBA" id="ARBA00008044"/>
    </source>
</evidence>
<dbReference type="Pfam" id="PF09766">
    <property type="entry name" value="FmiP_Thoc5"/>
    <property type="match status" value="2"/>
</dbReference>
<name>A0A2R5GMG2_9STRA</name>
<dbReference type="PANTHER" id="PTHR13375:SF3">
    <property type="entry name" value="THO COMPLEX SUBUNIT 5 HOMOLOG"/>
    <property type="match status" value="1"/>
</dbReference>
<feature type="region of interest" description="Disordered" evidence="4">
    <location>
        <begin position="38"/>
        <end position="58"/>
    </location>
</feature>
<evidence type="ECO:0000256" key="4">
    <source>
        <dbReference type="SAM" id="MobiDB-lite"/>
    </source>
</evidence>
<dbReference type="InterPro" id="IPR019163">
    <property type="entry name" value="THO_Thoc5"/>
</dbReference>
<reference evidence="5 6" key="1">
    <citation type="submission" date="2017-12" db="EMBL/GenBank/DDBJ databases">
        <title>Sequencing, de novo assembly and annotation of complete genome of a new Thraustochytrid species, strain FCC1311.</title>
        <authorList>
            <person name="Sedici K."/>
            <person name="Godart F."/>
            <person name="Aiese Cigliano R."/>
            <person name="Sanseverino W."/>
            <person name="Barakat M."/>
            <person name="Ortet P."/>
            <person name="Marechal E."/>
            <person name="Cagnac O."/>
            <person name="Amato A."/>
        </authorList>
    </citation>
    <scope>NUCLEOTIDE SEQUENCE [LARGE SCALE GENOMIC DNA]</scope>
</reference>